<dbReference type="EMBL" id="CAEZYW010000319">
    <property type="protein sequence ID" value="CAB4758069.1"/>
    <property type="molecule type" value="Genomic_DNA"/>
</dbReference>
<dbReference type="AlphaFoldDB" id="A0A6J6UHY7"/>
<name>A0A6J6UHY7_9ZZZZ</name>
<gene>
    <name evidence="1" type="ORF">UFOPK2786_01678</name>
</gene>
<organism evidence="1">
    <name type="scientific">freshwater metagenome</name>
    <dbReference type="NCBI Taxonomy" id="449393"/>
    <lineage>
        <taxon>unclassified sequences</taxon>
        <taxon>metagenomes</taxon>
        <taxon>ecological metagenomes</taxon>
    </lineage>
</organism>
<evidence type="ECO:0000313" key="1">
    <source>
        <dbReference type="EMBL" id="CAB4758069.1"/>
    </source>
</evidence>
<sequence length="94" mass="10170">MAAPDHRVATSASWMRVRARRTASSKLMRPSGGSGIHCLISLSVQVAGWLSDRTSGRAIAFGTGVTRLTQWLDSWGESRLIGRMMRRGSPATLA</sequence>
<reference evidence="1" key="1">
    <citation type="submission" date="2020-05" db="EMBL/GenBank/DDBJ databases">
        <authorList>
            <person name="Chiriac C."/>
            <person name="Salcher M."/>
            <person name="Ghai R."/>
            <person name="Kavagutti S V."/>
        </authorList>
    </citation>
    <scope>NUCLEOTIDE SEQUENCE</scope>
</reference>
<protein>
    <submittedName>
        <fullName evidence="1">Unannotated protein</fullName>
    </submittedName>
</protein>
<proteinExistence type="predicted"/>
<accession>A0A6J6UHY7</accession>